<feature type="domain" description="Galactose-1-phosphate uridyl transferase N-terminal" evidence="7">
    <location>
        <begin position="3"/>
        <end position="162"/>
    </location>
</feature>
<dbReference type="Pfam" id="PF01087">
    <property type="entry name" value="GalP_UDP_transf"/>
    <property type="match status" value="1"/>
</dbReference>
<dbReference type="Gene3D" id="3.30.428.10">
    <property type="entry name" value="HIT-like"/>
    <property type="match status" value="2"/>
</dbReference>
<evidence type="ECO:0000256" key="4">
    <source>
        <dbReference type="NCBIfam" id="TIGR00209"/>
    </source>
</evidence>
<dbReference type="OrthoDB" id="9769064at2"/>
<dbReference type="Proteomes" id="UP000243255">
    <property type="component" value="Unassembled WGS sequence"/>
</dbReference>
<dbReference type="NCBIfam" id="TIGR00209">
    <property type="entry name" value="galT_1"/>
    <property type="match status" value="1"/>
</dbReference>
<feature type="binding site" evidence="6">
    <location>
        <position position="150"/>
    </location>
    <ligand>
        <name>Zn(2+)</name>
        <dbReference type="ChEBI" id="CHEBI:29105"/>
    </ligand>
</feature>
<feature type="active site" description="Tele-UMP-histidine intermediate" evidence="5">
    <location>
        <position position="152"/>
    </location>
</feature>
<evidence type="ECO:0000256" key="3">
    <source>
        <dbReference type="ARBA" id="ARBA00023277"/>
    </source>
</evidence>
<dbReference type="STRING" id="1121321.SAMN04488530_11121"/>
<dbReference type="SUPFAM" id="SSF54197">
    <property type="entry name" value="HIT-like"/>
    <property type="match status" value="2"/>
</dbReference>
<reference evidence="9" key="1">
    <citation type="submission" date="2016-11" db="EMBL/GenBank/DDBJ databases">
        <authorList>
            <person name="Varghese N."/>
            <person name="Submissions S."/>
        </authorList>
    </citation>
    <scope>NUCLEOTIDE SEQUENCE [LARGE SCALE GENOMIC DNA]</scope>
    <source>
        <strain evidence="9">DSM 2635</strain>
    </source>
</reference>
<dbReference type="AlphaFoldDB" id="A0A1M5NN42"/>
<dbReference type="EC" id="2.7.7.12" evidence="4"/>
<accession>A0A1M5NN42</accession>
<dbReference type="GO" id="GO:0008270">
    <property type="term" value="F:zinc ion binding"/>
    <property type="evidence" value="ECO:0007669"/>
    <property type="project" value="InterPro"/>
</dbReference>
<evidence type="ECO:0000256" key="2">
    <source>
        <dbReference type="ARBA" id="ARBA00022695"/>
    </source>
</evidence>
<keyword evidence="6" id="KW-0862">Zinc</keyword>
<dbReference type="InterPro" id="IPR005849">
    <property type="entry name" value="GalP_Utransf_N"/>
</dbReference>
<proteinExistence type="predicted"/>
<dbReference type="GO" id="GO:0008108">
    <property type="term" value="F:UDP-glucose:hexose-1-phosphate uridylyltransferase activity"/>
    <property type="evidence" value="ECO:0007669"/>
    <property type="project" value="UniProtKB-UniRule"/>
</dbReference>
<organism evidence="8 9">
    <name type="scientific">Asaccharospora irregularis DSM 2635</name>
    <dbReference type="NCBI Taxonomy" id="1121321"/>
    <lineage>
        <taxon>Bacteria</taxon>
        <taxon>Bacillati</taxon>
        <taxon>Bacillota</taxon>
        <taxon>Clostridia</taxon>
        <taxon>Peptostreptococcales</taxon>
        <taxon>Peptostreptococcaceae</taxon>
        <taxon>Asaccharospora</taxon>
    </lineage>
</organism>
<dbReference type="InterPro" id="IPR036265">
    <property type="entry name" value="HIT-like_sf"/>
</dbReference>
<keyword evidence="1 8" id="KW-0808">Transferase</keyword>
<evidence type="ECO:0000259" key="7">
    <source>
        <dbReference type="Pfam" id="PF01087"/>
    </source>
</evidence>
<dbReference type="InterPro" id="IPR053177">
    <property type="entry name" value="ADP-glucose_phosphorylase"/>
</dbReference>
<dbReference type="EMBL" id="FQWX01000011">
    <property type="protein sequence ID" value="SHG90966.1"/>
    <property type="molecule type" value="Genomic_DNA"/>
</dbReference>
<gene>
    <name evidence="8" type="ORF">SAMN04488530_11121</name>
</gene>
<keyword evidence="9" id="KW-1185">Reference proteome</keyword>
<dbReference type="PANTHER" id="PTHR42763">
    <property type="entry name" value="ADP-GLUCOSE PHOSPHORYLASE"/>
    <property type="match status" value="1"/>
</dbReference>
<evidence type="ECO:0000256" key="5">
    <source>
        <dbReference type="PIRSR" id="PIRSR000808-1"/>
    </source>
</evidence>
<keyword evidence="2 8" id="KW-0548">Nucleotidyltransferase</keyword>
<comment type="cofactor">
    <cofactor evidence="6">
        <name>Zn(2+)</name>
        <dbReference type="ChEBI" id="CHEBI:29105"/>
    </cofactor>
    <text evidence="6">Binds 1 zinc ion per subunit.</text>
</comment>
<dbReference type="PIRSF" id="PIRSF000808">
    <property type="entry name" value="GalT"/>
    <property type="match status" value="1"/>
</dbReference>
<dbReference type="PANTHER" id="PTHR42763:SF2">
    <property type="entry name" value="ADP-GLUCOSE PHOSPHORYLASE"/>
    <property type="match status" value="1"/>
</dbReference>
<evidence type="ECO:0000256" key="6">
    <source>
        <dbReference type="PIRSR" id="PIRSR000808-3"/>
    </source>
</evidence>
<evidence type="ECO:0000313" key="8">
    <source>
        <dbReference type="EMBL" id="SHG90966.1"/>
    </source>
</evidence>
<keyword evidence="3" id="KW-0119">Carbohydrate metabolism</keyword>
<feature type="binding site" evidence="6">
    <location>
        <position position="47"/>
    </location>
    <ligand>
        <name>Zn(2+)</name>
        <dbReference type="ChEBI" id="CHEBI:29105"/>
    </ligand>
</feature>
<feature type="binding site" evidence="6">
    <location>
        <position position="99"/>
    </location>
    <ligand>
        <name>Zn(2+)</name>
        <dbReference type="ChEBI" id="CHEBI:29105"/>
    </ligand>
</feature>
<feature type="binding site" evidence="6">
    <location>
        <position position="44"/>
    </location>
    <ligand>
        <name>Zn(2+)</name>
        <dbReference type="ChEBI" id="CHEBI:29105"/>
    </ligand>
</feature>
<evidence type="ECO:0000256" key="1">
    <source>
        <dbReference type="ARBA" id="ARBA00022679"/>
    </source>
</evidence>
<evidence type="ECO:0000313" key="9">
    <source>
        <dbReference type="Proteomes" id="UP000243255"/>
    </source>
</evidence>
<sequence length="315" mass="37087">MKEMRVDALTNDMVIFAEDRTKRPIDKVNTNDEEEIVSEYEKDCPFCKGNEKYIPEETFKIEDENGWVCKSIYNKFPIIDQDSENIKGVHEVIIETSKHNKTFYNMNVSEFENLFTVYKNRYESLSNYKDTEYISIFKNFLRKAGASLQHPHSQIVSLPIIPPEVNNEIEIAKNYYDTNNRSLYEDIIKEEISYGKRVIHNSENFLVIVPYATKYNGEVRIIFKQNIKLNQLKIDSINEISNIFVKLFENLYNERGYMPFNLFIHTHPVKGGTEKYYNTHIHIVPRRYSFGGFELSMGVYVASTNPEQLAQRLKF</sequence>
<keyword evidence="6" id="KW-0479">Metal-binding</keyword>
<name>A0A1M5NN42_9FIRM</name>
<dbReference type="InterPro" id="IPR001937">
    <property type="entry name" value="GalP_UDPtransf1"/>
</dbReference>
<protein>
    <recommendedName>
        <fullName evidence="4">Galactose-1-phosphate uridylyltransferase</fullName>
        <ecNumber evidence="4">2.7.7.12</ecNumber>
    </recommendedName>
</protein>
<dbReference type="GO" id="GO:0006012">
    <property type="term" value="P:galactose metabolic process"/>
    <property type="evidence" value="ECO:0007669"/>
    <property type="project" value="UniProtKB-UniRule"/>
</dbReference>